<dbReference type="PROSITE" id="PS50181">
    <property type="entry name" value="FBOX"/>
    <property type="match status" value="1"/>
</dbReference>
<dbReference type="SMART" id="SM00992">
    <property type="entry name" value="YccV-like"/>
    <property type="match status" value="1"/>
</dbReference>
<dbReference type="PANTHER" id="PTHR31350:SF27">
    <property type="entry name" value="HEMIMETHYLATED DNA-BINDING DOMAIN-CONTAINING PROTEIN"/>
    <property type="match status" value="1"/>
</dbReference>
<dbReference type="InterPro" id="IPR011722">
    <property type="entry name" value="Hemimethylated_DNA-bd_dom"/>
</dbReference>
<evidence type="ECO:0000313" key="2">
    <source>
        <dbReference type="EMBL" id="WEW60367.1"/>
    </source>
</evidence>
<dbReference type="SUPFAM" id="SSF81383">
    <property type="entry name" value="F-box domain"/>
    <property type="match status" value="1"/>
</dbReference>
<dbReference type="EMBL" id="CP120630">
    <property type="protein sequence ID" value="WEW60367.1"/>
    <property type="molecule type" value="Genomic_DNA"/>
</dbReference>
<name>A0AAF0DMG9_9EURO</name>
<accession>A0AAF0DMG9</accession>
<dbReference type="Gene3D" id="1.20.1280.50">
    <property type="match status" value="1"/>
</dbReference>
<gene>
    <name evidence="2" type="ORF">PRK78_005852</name>
</gene>
<dbReference type="Pfam" id="PF12937">
    <property type="entry name" value="F-box-like"/>
    <property type="match status" value="1"/>
</dbReference>
<dbReference type="InterPro" id="IPR036047">
    <property type="entry name" value="F-box-like_dom_sf"/>
</dbReference>
<dbReference type="Pfam" id="PF08755">
    <property type="entry name" value="YccV-like"/>
    <property type="match status" value="1"/>
</dbReference>
<dbReference type="Gene3D" id="2.30.30.390">
    <property type="entry name" value="Hemimethylated DNA-binding domain"/>
    <property type="match status" value="1"/>
</dbReference>
<dbReference type="InterPro" id="IPR001810">
    <property type="entry name" value="F-box_dom"/>
</dbReference>
<dbReference type="InterPro" id="IPR036623">
    <property type="entry name" value="Hemimethylated_DNA-bd_sf"/>
</dbReference>
<organism evidence="2 3">
    <name type="scientific">Emydomyces testavorans</name>
    <dbReference type="NCBI Taxonomy" id="2070801"/>
    <lineage>
        <taxon>Eukaryota</taxon>
        <taxon>Fungi</taxon>
        <taxon>Dikarya</taxon>
        <taxon>Ascomycota</taxon>
        <taxon>Pezizomycotina</taxon>
        <taxon>Eurotiomycetes</taxon>
        <taxon>Eurotiomycetidae</taxon>
        <taxon>Onygenales</taxon>
        <taxon>Nannizziopsiaceae</taxon>
        <taxon>Emydomyces</taxon>
    </lineage>
</organism>
<evidence type="ECO:0000259" key="1">
    <source>
        <dbReference type="PROSITE" id="PS50181"/>
    </source>
</evidence>
<dbReference type="Proteomes" id="UP001219355">
    <property type="component" value="Chromosome 4"/>
</dbReference>
<dbReference type="NCBIfam" id="TIGR02097">
    <property type="entry name" value="yccV"/>
    <property type="match status" value="1"/>
</dbReference>
<proteinExistence type="predicted"/>
<reference evidence="2" key="1">
    <citation type="submission" date="2023-03" db="EMBL/GenBank/DDBJ databases">
        <title>Emydomyces testavorans Genome Sequence.</title>
        <authorList>
            <person name="Hoyer L."/>
        </authorList>
    </citation>
    <scope>NUCLEOTIDE SEQUENCE</scope>
    <source>
        <strain evidence="2">16-2883</strain>
    </source>
</reference>
<dbReference type="PANTHER" id="PTHR31350">
    <property type="entry name" value="SI:DKEY-261L7.2"/>
    <property type="match status" value="1"/>
</dbReference>
<feature type="domain" description="F-box" evidence="1">
    <location>
        <begin position="3"/>
        <end position="49"/>
    </location>
</feature>
<dbReference type="SUPFAM" id="SSF141255">
    <property type="entry name" value="YccV-like"/>
    <property type="match status" value="1"/>
</dbReference>
<sequence length="579" mass="66482">MATTSLNDLPDEIILSILTCGTPTSAVALAQASRKFHIIATTPLLWRLYCRNYFNYWDERHCIREKFVLPVSRVNWKEIYKTRHLIDVNVTENLESILASQTGRIEKFHKILNFGYDAKDTLLRHAAVGSEHEDYLARRYYSNAILGCLHRSIAIPKWSRLRSGEDVSLECALAAFDMFVLETGGGDLTDILQRLDDIVAQIVADCPAIHNLSPRQTALIIAEYLQDKSLTGIDPGQEYYNIEHNFLGIALRNDRHNSLPLISAAIYCFVAKRRLQDGRQGAPMYMDPFRSIQETPIAELRSQLNFLGALSLSQSTFLRESLTSEIVLRCGKNILKSVTQIPRSRCTSLDIVNAKYAGLWSSMLFSDYVTLEGSMAGAVQGQRRPAGNIQLRRHLPSLMEHFSTDFPFDVYLVEKYLVPLFHGLPEYDHLRGIIHVMKASDAIPKQIRRRTSEHMNVKYRVGQVFRHRRYDYLAVITGWDPECGAEEQWLQQMGIDRLRAGRHQSFYHVFVPSPDADILGQRVEDKSVRYVAEENIERIELEISQIPQQFLKFLGQHFKRWDPITQTFVSNIKDEYPDD</sequence>
<protein>
    <recommendedName>
        <fullName evidence="1">F-box domain-containing protein</fullName>
    </recommendedName>
</protein>
<dbReference type="GO" id="GO:0003677">
    <property type="term" value="F:DNA binding"/>
    <property type="evidence" value="ECO:0007669"/>
    <property type="project" value="InterPro"/>
</dbReference>
<evidence type="ECO:0000313" key="3">
    <source>
        <dbReference type="Proteomes" id="UP001219355"/>
    </source>
</evidence>
<dbReference type="AlphaFoldDB" id="A0AAF0DMG9"/>
<keyword evidence="3" id="KW-1185">Reference proteome</keyword>